<accession>A0A8H4UE29</accession>
<comment type="caution">
    <text evidence="2">The sequence shown here is derived from an EMBL/GenBank/DDBJ whole genome shotgun (WGS) entry which is preliminary data.</text>
</comment>
<organism evidence="2 3">
    <name type="scientific">Fusarium zealandicum</name>
    <dbReference type="NCBI Taxonomy" id="1053134"/>
    <lineage>
        <taxon>Eukaryota</taxon>
        <taxon>Fungi</taxon>
        <taxon>Dikarya</taxon>
        <taxon>Ascomycota</taxon>
        <taxon>Pezizomycotina</taxon>
        <taxon>Sordariomycetes</taxon>
        <taxon>Hypocreomycetidae</taxon>
        <taxon>Hypocreales</taxon>
        <taxon>Nectriaceae</taxon>
        <taxon>Fusarium</taxon>
        <taxon>Fusarium staphyleae species complex</taxon>
    </lineage>
</organism>
<reference evidence="2" key="1">
    <citation type="journal article" date="2020" name="BMC Genomics">
        <title>Correction to: Identification and distribution of gene clusters required for synthesis of sphingolipid metabolism inhibitors in diverse species of the filamentous fungus Fusarium.</title>
        <authorList>
            <person name="Kim H.S."/>
            <person name="Lohmar J.M."/>
            <person name="Busman M."/>
            <person name="Brown D.W."/>
            <person name="Naumann T.A."/>
            <person name="Divon H.H."/>
            <person name="Lysoe E."/>
            <person name="Uhlig S."/>
            <person name="Proctor R.H."/>
        </authorList>
    </citation>
    <scope>NUCLEOTIDE SEQUENCE</scope>
    <source>
        <strain evidence="2">NRRL 22465</strain>
    </source>
</reference>
<feature type="non-terminal residue" evidence="2">
    <location>
        <position position="62"/>
    </location>
</feature>
<dbReference type="Proteomes" id="UP000635477">
    <property type="component" value="Unassembled WGS sequence"/>
</dbReference>
<protein>
    <submittedName>
        <fullName evidence="2">Uncharacterized protein</fullName>
    </submittedName>
</protein>
<sequence>MDTRSQEPAPAAPMDIDDMEIDPSLKPTTHKPTTTIDDDEDDDPITATYNVFINPSLPLGRR</sequence>
<feature type="region of interest" description="Disordered" evidence="1">
    <location>
        <begin position="1"/>
        <end position="44"/>
    </location>
</feature>
<evidence type="ECO:0000313" key="2">
    <source>
        <dbReference type="EMBL" id="KAF4974515.1"/>
    </source>
</evidence>
<dbReference type="AlphaFoldDB" id="A0A8H4UE29"/>
<evidence type="ECO:0000256" key="1">
    <source>
        <dbReference type="SAM" id="MobiDB-lite"/>
    </source>
</evidence>
<dbReference type="EMBL" id="JABEYC010000740">
    <property type="protein sequence ID" value="KAF4974515.1"/>
    <property type="molecule type" value="Genomic_DNA"/>
</dbReference>
<reference evidence="2" key="2">
    <citation type="submission" date="2020-05" db="EMBL/GenBank/DDBJ databases">
        <authorList>
            <person name="Kim H.-S."/>
            <person name="Proctor R.H."/>
            <person name="Brown D.W."/>
        </authorList>
    </citation>
    <scope>NUCLEOTIDE SEQUENCE</scope>
    <source>
        <strain evidence="2">NRRL 22465</strain>
    </source>
</reference>
<name>A0A8H4UE29_9HYPO</name>
<gene>
    <name evidence="2" type="ORF">FZEAL_8583</name>
</gene>
<evidence type="ECO:0000313" key="3">
    <source>
        <dbReference type="Proteomes" id="UP000635477"/>
    </source>
</evidence>
<keyword evidence="3" id="KW-1185">Reference proteome</keyword>
<proteinExistence type="predicted"/>